<dbReference type="OrthoDB" id="10260134at2759"/>
<dbReference type="PANTHER" id="PTHR11351">
    <property type="entry name" value="ACYL-COA DESATURASE"/>
    <property type="match status" value="1"/>
</dbReference>
<evidence type="ECO:0008006" key="13">
    <source>
        <dbReference type="Google" id="ProtNLM"/>
    </source>
</evidence>
<evidence type="ECO:0000256" key="3">
    <source>
        <dbReference type="ARBA" id="ARBA00022516"/>
    </source>
</evidence>
<dbReference type="GO" id="GO:0005789">
    <property type="term" value="C:endoplasmic reticulum membrane"/>
    <property type="evidence" value="ECO:0007669"/>
    <property type="project" value="TreeGrafter"/>
</dbReference>
<evidence type="ECO:0000256" key="7">
    <source>
        <dbReference type="ARBA" id="ARBA00023002"/>
    </source>
</evidence>
<evidence type="ECO:0000256" key="10">
    <source>
        <dbReference type="ARBA" id="ARBA00023160"/>
    </source>
</evidence>
<evidence type="ECO:0000313" key="11">
    <source>
        <dbReference type="EMBL" id="KIH48010.1"/>
    </source>
</evidence>
<feature type="non-terminal residue" evidence="11">
    <location>
        <position position="1"/>
    </location>
</feature>
<keyword evidence="3" id="KW-0444">Lipid biosynthesis</keyword>
<keyword evidence="7" id="KW-0560">Oxidoreductase</keyword>
<evidence type="ECO:0000256" key="2">
    <source>
        <dbReference type="ARBA" id="ARBA00009295"/>
    </source>
</evidence>
<comment type="similarity">
    <text evidence="2">Belongs to the fatty acid desaturase type 1 family.</text>
</comment>
<keyword evidence="9" id="KW-0472">Membrane</keyword>
<evidence type="ECO:0000256" key="8">
    <source>
        <dbReference type="ARBA" id="ARBA00023098"/>
    </source>
</evidence>
<keyword evidence="8" id="KW-0443">Lipid metabolism</keyword>
<comment type="subcellular location">
    <subcellularLocation>
        <location evidence="1">Membrane</location>
        <topology evidence="1">Multi-pass membrane protein</topology>
    </subcellularLocation>
</comment>
<organism evidence="11 12">
    <name type="scientific">Ancylostoma duodenale</name>
    <dbReference type="NCBI Taxonomy" id="51022"/>
    <lineage>
        <taxon>Eukaryota</taxon>
        <taxon>Metazoa</taxon>
        <taxon>Ecdysozoa</taxon>
        <taxon>Nematoda</taxon>
        <taxon>Chromadorea</taxon>
        <taxon>Rhabditida</taxon>
        <taxon>Rhabditina</taxon>
        <taxon>Rhabditomorpha</taxon>
        <taxon>Strongyloidea</taxon>
        <taxon>Ancylostomatidae</taxon>
        <taxon>Ancylostomatinae</taxon>
        <taxon>Ancylostoma</taxon>
    </lineage>
</organism>
<dbReference type="EMBL" id="KN763438">
    <property type="protein sequence ID" value="KIH48010.1"/>
    <property type="molecule type" value="Genomic_DNA"/>
</dbReference>
<dbReference type="InterPro" id="IPR015876">
    <property type="entry name" value="Acyl-CoA_DS"/>
</dbReference>
<dbReference type="PANTHER" id="PTHR11351:SF31">
    <property type="entry name" value="DESATURASE 1, ISOFORM A-RELATED"/>
    <property type="match status" value="1"/>
</dbReference>
<keyword evidence="12" id="KW-1185">Reference proteome</keyword>
<protein>
    <recommendedName>
        <fullName evidence="13">Stearoyl-CoA 9-desaturase</fullName>
    </recommendedName>
</protein>
<evidence type="ECO:0000256" key="5">
    <source>
        <dbReference type="ARBA" id="ARBA00022832"/>
    </source>
</evidence>
<keyword evidence="4" id="KW-0812">Transmembrane</keyword>
<name>A0A0C2FHF9_9BILA</name>
<accession>A0A0C2FHF9</accession>
<dbReference type="GO" id="GO:0006636">
    <property type="term" value="P:unsaturated fatty acid biosynthetic process"/>
    <property type="evidence" value="ECO:0007669"/>
    <property type="project" value="TreeGrafter"/>
</dbReference>
<sequence length="96" mass="11172">LQVRLQTIRLSDHTSGVSLDIRTAVGEGGHNFHHTFPQDYRASEYSLKLNWTCLFIDAFAAIGWVYDRKSVSEEYIKRQCAKYGEPDKRNKWSSYI</sequence>
<evidence type="ECO:0000256" key="1">
    <source>
        <dbReference type="ARBA" id="ARBA00004141"/>
    </source>
</evidence>
<gene>
    <name evidence="11" type="ORF">ANCDUO_21924</name>
</gene>
<proteinExistence type="inferred from homology"/>
<evidence type="ECO:0000256" key="4">
    <source>
        <dbReference type="ARBA" id="ARBA00022692"/>
    </source>
</evidence>
<evidence type="ECO:0000256" key="6">
    <source>
        <dbReference type="ARBA" id="ARBA00022989"/>
    </source>
</evidence>
<keyword evidence="10" id="KW-0275">Fatty acid biosynthesis</keyword>
<dbReference type="AlphaFoldDB" id="A0A0C2FHF9"/>
<evidence type="ECO:0000256" key="9">
    <source>
        <dbReference type="ARBA" id="ARBA00023136"/>
    </source>
</evidence>
<reference evidence="11 12" key="1">
    <citation type="submission" date="2013-12" db="EMBL/GenBank/DDBJ databases">
        <title>Draft genome of the parsitic nematode Ancylostoma duodenale.</title>
        <authorList>
            <person name="Mitreva M."/>
        </authorList>
    </citation>
    <scope>NUCLEOTIDE SEQUENCE [LARGE SCALE GENOMIC DNA]</scope>
    <source>
        <strain evidence="11 12">Zhejiang</strain>
    </source>
</reference>
<dbReference type="GO" id="GO:0004768">
    <property type="term" value="F:stearoyl-CoA 9-desaturase activity"/>
    <property type="evidence" value="ECO:0007669"/>
    <property type="project" value="TreeGrafter"/>
</dbReference>
<keyword evidence="6" id="KW-1133">Transmembrane helix</keyword>
<keyword evidence="5" id="KW-0276">Fatty acid metabolism</keyword>
<dbReference type="GO" id="GO:0005506">
    <property type="term" value="F:iron ion binding"/>
    <property type="evidence" value="ECO:0007669"/>
    <property type="project" value="TreeGrafter"/>
</dbReference>
<dbReference type="Proteomes" id="UP000054047">
    <property type="component" value="Unassembled WGS sequence"/>
</dbReference>
<evidence type="ECO:0000313" key="12">
    <source>
        <dbReference type="Proteomes" id="UP000054047"/>
    </source>
</evidence>